<dbReference type="EMBL" id="VFLP01000045">
    <property type="protein sequence ID" value="TRX91442.1"/>
    <property type="molecule type" value="Genomic_DNA"/>
</dbReference>
<dbReference type="SUPFAM" id="SSF50129">
    <property type="entry name" value="GroES-like"/>
    <property type="match status" value="1"/>
</dbReference>
<proteinExistence type="predicted"/>
<feature type="compositionally biased region" description="Low complexity" evidence="9">
    <location>
        <begin position="460"/>
        <end position="469"/>
    </location>
</feature>
<feature type="compositionally biased region" description="Low complexity" evidence="9">
    <location>
        <begin position="2329"/>
        <end position="2345"/>
    </location>
</feature>
<evidence type="ECO:0000256" key="6">
    <source>
        <dbReference type="ARBA" id="ARBA00023268"/>
    </source>
</evidence>
<accession>A0A553HU02</accession>
<gene>
    <name evidence="13" type="ORF">FHL15_007666</name>
</gene>
<dbReference type="InterPro" id="IPR013968">
    <property type="entry name" value="PKS_KR"/>
</dbReference>
<dbReference type="SUPFAM" id="SSF53335">
    <property type="entry name" value="S-adenosyl-L-methionine-dependent methyltransferases"/>
    <property type="match status" value="1"/>
</dbReference>
<dbReference type="InterPro" id="IPR006162">
    <property type="entry name" value="Ppantetheine_attach_site"/>
</dbReference>
<dbReference type="PROSITE" id="PS52019">
    <property type="entry name" value="PKS_MFAS_DH"/>
    <property type="match status" value="1"/>
</dbReference>
<evidence type="ECO:0000313" key="14">
    <source>
        <dbReference type="Proteomes" id="UP000319160"/>
    </source>
</evidence>
<feature type="domain" description="Carrier" evidence="10">
    <location>
        <begin position="2354"/>
        <end position="2431"/>
    </location>
</feature>
<keyword evidence="5" id="KW-0560">Oxidoreductase</keyword>
<dbReference type="Pfam" id="PF16197">
    <property type="entry name" value="KAsynt_C_assoc"/>
    <property type="match status" value="1"/>
</dbReference>
<dbReference type="PANTHER" id="PTHR43775">
    <property type="entry name" value="FATTY ACID SYNTHASE"/>
    <property type="match status" value="1"/>
</dbReference>
<dbReference type="InterPro" id="IPR014043">
    <property type="entry name" value="Acyl_transferase_dom"/>
</dbReference>
<feature type="domain" description="PKS/mFAS DH" evidence="12">
    <location>
        <begin position="975"/>
        <end position="1300"/>
    </location>
</feature>
<dbReference type="Gene3D" id="1.10.1200.10">
    <property type="entry name" value="ACP-like"/>
    <property type="match status" value="1"/>
</dbReference>
<feature type="domain" description="Ketosynthase family 3 (KS3)" evidence="11">
    <location>
        <begin position="3"/>
        <end position="430"/>
    </location>
</feature>
<dbReference type="GO" id="GO:0006633">
    <property type="term" value="P:fatty acid biosynthetic process"/>
    <property type="evidence" value="ECO:0007669"/>
    <property type="project" value="InterPro"/>
</dbReference>
<dbReference type="Pfam" id="PF08659">
    <property type="entry name" value="KR"/>
    <property type="match status" value="1"/>
</dbReference>
<dbReference type="SUPFAM" id="SSF47336">
    <property type="entry name" value="ACP-like"/>
    <property type="match status" value="1"/>
</dbReference>
<dbReference type="Pfam" id="PF22621">
    <property type="entry name" value="CurL-like_PKS_C"/>
    <property type="match status" value="1"/>
</dbReference>
<comment type="caution">
    <text evidence="13">The sequence shown here is derived from an EMBL/GenBank/DDBJ whole genome shotgun (WGS) entry which is preliminary data.</text>
</comment>
<dbReference type="InterPro" id="IPR016035">
    <property type="entry name" value="Acyl_Trfase/lysoPLipase"/>
</dbReference>
<keyword evidence="2" id="KW-0597">Phosphoprotein</keyword>
<dbReference type="SMART" id="SM00825">
    <property type="entry name" value="PKS_KS"/>
    <property type="match status" value="1"/>
</dbReference>
<dbReference type="SMART" id="SM00826">
    <property type="entry name" value="PKS_DH"/>
    <property type="match status" value="1"/>
</dbReference>
<name>A0A553HU02_9PEZI</name>
<dbReference type="PROSITE" id="PS50075">
    <property type="entry name" value="CARRIER"/>
    <property type="match status" value="1"/>
</dbReference>
<evidence type="ECO:0000256" key="3">
    <source>
        <dbReference type="ARBA" id="ARBA00022679"/>
    </source>
</evidence>
<dbReference type="GO" id="GO:0016491">
    <property type="term" value="F:oxidoreductase activity"/>
    <property type="evidence" value="ECO:0007669"/>
    <property type="project" value="UniProtKB-KW"/>
</dbReference>
<dbReference type="InterPro" id="IPR049552">
    <property type="entry name" value="PKS_DH_N"/>
</dbReference>
<keyword evidence="1" id="KW-0596">Phosphopantetheine</keyword>
<dbReference type="CDD" id="cd05195">
    <property type="entry name" value="enoyl_red"/>
    <property type="match status" value="1"/>
</dbReference>
<dbReference type="InterPro" id="IPR036291">
    <property type="entry name" value="NAD(P)-bd_dom_sf"/>
</dbReference>
<dbReference type="Pfam" id="PF13602">
    <property type="entry name" value="ADH_zinc_N_2"/>
    <property type="match status" value="1"/>
</dbReference>
<dbReference type="InterPro" id="IPR013217">
    <property type="entry name" value="Methyltransf_12"/>
</dbReference>
<dbReference type="SMART" id="SM00827">
    <property type="entry name" value="PKS_AT"/>
    <property type="match status" value="1"/>
</dbReference>
<dbReference type="Pfam" id="PF08242">
    <property type="entry name" value="Methyltransf_12"/>
    <property type="match status" value="1"/>
</dbReference>
<dbReference type="Pfam" id="PF00698">
    <property type="entry name" value="Acyl_transf_1"/>
    <property type="match status" value="1"/>
</dbReference>
<dbReference type="PROSITE" id="PS52004">
    <property type="entry name" value="KS3_2"/>
    <property type="match status" value="1"/>
</dbReference>
<dbReference type="Pfam" id="PF08240">
    <property type="entry name" value="ADH_N"/>
    <property type="match status" value="1"/>
</dbReference>
<evidence type="ECO:0000259" key="10">
    <source>
        <dbReference type="PROSITE" id="PS50075"/>
    </source>
</evidence>
<dbReference type="InterPro" id="IPR050091">
    <property type="entry name" value="PKS_NRPS_Biosynth_Enz"/>
</dbReference>
<dbReference type="Gene3D" id="3.40.50.150">
    <property type="entry name" value="Vaccinia Virus protein VP39"/>
    <property type="match status" value="1"/>
</dbReference>
<dbReference type="InterPro" id="IPR016036">
    <property type="entry name" value="Malonyl_transacylase_ACP-bd"/>
</dbReference>
<dbReference type="InterPro" id="IPR020807">
    <property type="entry name" value="PKS_DH"/>
</dbReference>
<dbReference type="InterPro" id="IPR049551">
    <property type="entry name" value="PKS_DH_C"/>
</dbReference>
<dbReference type="OrthoDB" id="329835at2759"/>
<feature type="compositionally biased region" description="Low complexity" evidence="9">
    <location>
        <begin position="482"/>
        <end position="494"/>
    </location>
</feature>
<feature type="region of interest" description="Disordered" evidence="9">
    <location>
        <begin position="445"/>
        <end position="494"/>
    </location>
</feature>
<feature type="region of interest" description="N-terminal hotdog fold" evidence="8">
    <location>
        <begin position="975"/>
        <end position="1113"/>
    </location>
</feature>
<dbReference type="InterPro" id="IPR029063">
    <property type="entry name" value="SAM-dependent_MTases_sf"/>
</dbReference>
<dbReference type="InterPro" id="IPR018201">
    <property type="entry name" value="Ketoacyl_synth_AS"/>
</dbReference>
<dbReference type="SMART" id="SM00823">
    <property type="entry name" value="PKS_PP"/>
    <property type="match status" value="1"/>
</dbReference>
<dbReference type="Pfam" id="PF21089">
    <property type="entry name" value="PKS_DH_N"/>
    <property type="match status" value="1"/>
</dbReference>
<dbReference type="PROSITE" id="PS00012">
    <property type="entry name" value="PHOSPHOPANTETHEINE"/>
    <property type="match status" value="1"/>
</dbReference>
<dbReference type="Gene3D" id="3.90.180.10">
    <property type="entry name" value="Medium-chain alcohol dehydrogenases, catalytic domain"/>
    <property type="match status" value="1"/>
</dbReference>
<dbReference type="Pfam" id="PF14765">
    <property type="entry name" value="PS-DH"/>
    <property type="match status" value="1"/>
</dbReference>
<evidence type="ECO:0000259" key="11">
    <source>
        <dbReference type="PROSITE" id="PS52004"/>
    </source>
</evidence>
<dbReference type="InterPro" id="IPR001227">
    <property type="entry name" value="Ac_transferase_dom_sf"/>
</dbReference>
<dbReference type="GO" id="GO:0030639">
    <property type="term" value="P:polyketide biosynthetic process"/>
    <property type="evidence" value="ECO:0007669"/>
    <property type="project" value="UniProtKB-ARBA"/>
</dbReference>
<dbReference type="Gene3D" id="3.30.70.3290">
    <property type="match status" value="1"/>
</dbReference>
<dbReference type="PROSITE" id="PS00606">
    <property type="entry name" value="KS3_1"/>
    <property type="match status" value="1"/>
</dbReference>
<dbReference type="InterPro" id="IPR020843">
    <property type="entry name" value="ER"/>
</dbReference>
<dbReference type="CDD" id="cd02440">
    <property type="entry name" value="AdoMet_MTases"/>
    <property type="match status" value="1"/>
</dbReference>
<dbReference type="InterPro" id="IPR057326">
    <property type="entry name" value="KR_dom"/>
</dbReference>
<feature type="region of interest" description="Disordered" evidence="9">
    <location>
        <begin position="2329"/>
        <end position="2350"/>
    </location>
</feature>
<evidence type="ECO:0000313" key="13">
    <source>
        <dbReference type="EMBL" id="TRX91442.1"/>
    </source>
</evidence>
<dbReference type="InterPro" id="IPR013154">
    <property type="entry name" value="ADH-like_N"/>
</dbReference>
<dbReference type="InterPro" id="IPR014031">
    <property type="entry name" value="Ketoacyl_synth_C"/>
</dbReference>
<protein>
    <submittedName>
        <fullName evidence="13">Uncharacterized protein</fullName>
    </submittedName>
</protein>
<evidence type="ECO:0000256" key="1">
    <source>
        <dbReference type="ARBA" id="ARBA00022450"/>
    </source>
</evidence>
<keyword evidence="4" id="KW-0521">NADP</keyword>
<dbReference type="Pfam" id="PF23114">
    <property type="entry name" value="NAD-bd_HRPKS_sdrA"/>
    <property type="match status" value="1"/>
</dbReference>
<keyword evidence="3" id="KW-0808">Transferase</keyword>
<dbReference type="InterPro" id="IPR020841">
    <property type="entry name" value="PKS_Beta-ketoAc_synthase_dom"/>
</dbReference>
<dbReference type="InterPro" id="IPR056501">
    <property type="entry name" value="NAD-bd_HRPKS_sdrA"/>
</dbReference>
<feature type="compositionally biased region" description="Polar residues" evidence="9">
    <location>
        <begin position="470"/>
        <end position="481"/>
    </location>
</feature>
<dbReference type="InterPro" id="IPR009081">
    <property type="entry name" value="PP-bd_ACP"/>
</dbReference>
<dbReference type="InterPro" id="IPR032821">
    <property type="entry name" value="PKS_assoc"/>
</dbReference>
<dbReference type="SUPFAM" id="SSF55048">
    <property type="entry name" value="Probable ACP-binding domain of malonyl-CoA ACP transacylase"/>
    <property type="match status" value="1"/>
</dbReference>
<dbReference type="InterPro" id="IPR042104">
    <property type="entry name" value="PKS_dehydratase_sf"/>
</dbReference>
<dbReference type="SUPFAM" id="SSF52151">
    <property type="entry name" value="FabD/lysophospholipase-like"/>
    <property type="match status" value="1"/>
</dbReference>
<dbReference type="Gene3D" id="3.10.129.110">
    <property type="entry name" value="Polyketide synthase dehydratase"/>
    <property type="match status" value="1"/>
</dbReference>
<evidence type="ECO:0000256" key="7">
    <source>
        <dbReference type="ARBA" id="ARBA00023315"/>
    </source>
</evidence>
<evidence type="ECO:0000256" key="8">
    <source>
        <dbReference type="PROSITE-ProRule" id="PRU01363"/>
    </source>
</evidence>
<dbReference type="InterPro" id="IPR020806">
    <property type="entry name" value="PKS_PP-bd"/>
</dbReference>
<organism evidence="13 14">
    <name type="scientific">Xylaria flabelliformis</name>
    <dbReference type="NCBI Taxonomy" id="2512241"/>
    <lineage>
        <taxon>Eukaryota</taxon>
        <taxon>Fungi</taxon>
        <taxon>Dikarya</taxon>
        <taxon>Ascomycota</taxon>
        <taxon>Pezizomycotina</taxon>
        <taxon>Sordariomycetes</taxon>
        <taxon>Xylariomycetidae</taxon>
        <taxon>Xylariales</taxon>
        <taxon>Xylariaceae</taxon>
        <taxon>Xylaria</taxon>
    </lineage>
</organism>
<dbReference type="Pfam" id="PF00109">
    <property type="entry name" value="ketoacyl-synt"/>
    <property type="match status" value="1"/>
</dbReference>
<dbReference type="STRING" id="2512241.A0A553HU02"/>
<dbReference type="InterPro" id="IPR016039">
    <property type="entry name" value="Thiolase-like"/>
</dbReference>
<dbReference type="SMART" id="SM00829">
    <property type="entry name" value="PKS_ER"/>
    <property type="match status" value="1"/>
</dbReference>
<evidence type="ECO:0000256" key="9">
    <source>
        <dbReference type="SAM" id="MobiDB-lite"/>
    </source>
</evidence>
<evidence type="ECO:0000256" key="5">
    <source>
        <dbReference type="ARBA" id="ARBA00023002"/>
    </source>
</evidence>
<dbReference type="Gene3D" id="3.40.47.10">
    <property type="match status" value="1"/>
</dbReference>
<reference evidence="14" key="1">
    <citation type="submission" date="2019-06" db="EMBL/GenBank/DDBJ databases">
        <title>Draft genome sequence of the griseofulvin-producing fungus Xylaria cubensis strain G536.</title>
        <authorList>
            <person name="Mead M.E."/>
            <person name="Raja H.A."/>
            <person name="Steenwyk J.L."/>
            <person name="Knowles S.L."/>
            <person name="Oberlies N.H."/>
            <person name="Rokas A."/>
        </authorList>
    </citation>
    <scope>NUCLEOTIDE SEQUENCE [LARGE SCALE GENOMIC DNA]</scope>
    <source>
        <strain evidence="14">G536</strain>
    </source>
</reference>
<dbReference type="SUPFAM" id="SSF53901">
    <property type="entry name" value="Thiolase-like"/>
    <property type="match status" value="1"/>
</dbReference>
<dbReference type="InterPro" id="IPR036736">
    <property type="entry name" value="ACP-like_sf"/>
</dbReference>
<sequence>MSVEPIAVIGLDCKYPCDGDTPEKFYEFLVEGRSARKPIPRDRYNADAFWHPDNHRDGVIGGKEAHFINANVKAFDAPFFSITPAEAACLDPQQRLLLECAYTAFESAGITIDQLQGSLTGVFVGSFIWDYRDIMMKDLETPMLYTGSGSIASTLAGRVSYFYNLKGPALLVDTACSSSMVSLHQAIVSLKQGDCDMALACGTNVILAPEMGLELNGLGVLDRTSTSYTYDERAGGYGRGEAIGAIVLKRMSDALRDGDTIRAVIRNSGSNQDGRSNGLTAPCKESQVDLMRKTYAQAGLDPSVTRFFEAHGTGTPTGDPIEASAISAMFSHHRSAEEPLHVGAIKTNVGHSEGASGIESVIKCILTVENGIIPANAWFKKANPKIPMEKWHFNFVTKALPWPQTKNGVRRVSINSFGVSGTNAHVVMDDALSYLRERGCNAPHKTVEIPQLPHKDDSDSSSVAASTSSLTNGDSEPTNGISTPASSSSSLTSHSSALNSPQLFVLSSHDQDGISRLCNVYKQSLPLIKDSLYDLSYTLATKRTRFNWRTAIVADSLASLRDALSEKQQTTRLPAETGLGFVFTGQGAQWARMGLELMHFPVFKKSIEAADKYLSTLGSSWSALNELEKSSDQSKVNEAELSQPLCTILQVALVDLLTSWGVTGRAVAGHSSGEIAAAYAIGAISKESAWKIAFWRGNKGAKLLQSATGIKTTMAAVGLDLEKANKAIDRVNHLAGFQEMKKLTVACLNSKESQTISGDTAQIEALVNMLKEDGIFARKLTVELAYHSQYMEPMAAEYTEAIGDIQPGSWTSDSPRPKYFSSTYGTLVDPSILQEAAYWTKNLVSPVRFHDAMKAMFEDNSSGDAPLVTDILEVGPHAALSGPLRNIIDETRGNGAVRYHSILRRGASDLSSALQGAGSLFTRGIKIDLAQVNYVEGYKPSLVVGLPRYPFNHSKEYWCESRLSRNLRHRTHPRHELLGVTGIDWDGTYDAVWRNWIRLSENPWVEHHVVSDAVLYPAAGMIVMAIEGCRQLAERSNPDRIIKGLRFREVAFHSAIHVPSEGVESHVYLRPVKQAALETKTSEWREFQVCTAQEDDEWREHCRGQVLIEYEEADTAVDGGLEEKLLRTNCISSIDEARGLCTTQLASEDVYDAWKKLGLAFGPMFQTVKDPFVEYGSGKTVAKVVSTVPMLEKLMPYEYVQPHLIHPTTLDGIFQVSLAPLIADPAREQKSPIVVSFIDELWVSAKQPAANTHYETFAETKSAARKQFKMACTAIAADTRQPAVLVKGLKITELEDDSRAAPLGNDPLHRSWIFKWKPDIELLTQEKVEKLFSTEGGLIGYLDALAHKYPSAKILEIGAEVGGLTKDILSTLGKRFSQYHITDSSPSFAGEKEKEKFSDERVSFHALDLYRGPDVQGFEARTYDTVIATIDLDMGDLNIVLVNVQSLLKPGGRLILTASGSTTSTQKWGTRLAQLGFTGIDHSFQDAGRVVMVSSMPCHNKEPAVMSCQNYFIVVDPMSVMQKSVADKLSSILSARGQTVVSGSLDDYSKFASTKGQDDLKECICILLPELEEGLLTTVTEEVLAVLKIMMTNSQRILWVNKDGSPDTDLVPGFAMCLRLERPDLDFTILTFQPDEAVDAIAARIVEIDTATIAGESTKETSYKVLNGAVNVVRTVETEVVTKHINKLSSAAEVADVAFGADPTRSLRLQIRDIGLLDTIYFDDDPAHNTALADTEVEFRAMAVGVNFKDLAVMLGKIDEKPMGLEAAGIVTRVGAGVTRFKEGDRIFGLAYWGAFSTHVRGLEGTIAKIPESLSFADVAALPVVYLTAYKCLYDIGDLDKRVRRGKKPTVLIHTAAGGLGQAAIQLAQREGAEIFATVGSLEKRDFIEETYGIPRDHIFSSRDLTFKTGVMRMTNGRGVDIILNSLDGEKLRASWECIAPFGSFAEVGLTDIESRARIPMDSFGRGVRFEAMELLYMQQVDLGRLEDLFERTVDSVLGQGLKLSTPVTTFPISQVQDALRHMQTGKHLGKLVIVPNENDIVPVVQPPKPVSEFAADATYVVAGGFGGLGQRFIRWMVGRGARNIIVLSRSGPKDASAKALITDLGREGVNVAAPACDITNKATLDDTISACLSNMPPVRGCIQTSVTLADNRFSDMTLAEWRQALNVKVAGSRNLWETLSSKNADDSLDFFVMLSSMISTHGNTGQANYGAGNSFQDAYAKYLASQGHNAVTINVPMMSDAGIIATKPGLGEYFLSIGWSHMMTDELIASMDYYCRPLGKTGGVTPEGAHVVPRMWLPGYTKAEGAIQLPWQDNPMFNHMVLHGEQAGKAAGAKTSSKGTTASSLESARSQDEAKEIVLEALLEKLTKVLSVDIAELDASRPMHAYGVDSLVAVELRTWMTKVIGSDVSTFEMTGGQRIEQIAAKAAATSRFVQLPGSA</sequence>
<dbReference type="GO" id="GO:0004312">
    <property type="term" value="F:fatty acid synthase activity"/>
    <property type="evidence" value="ECO:0007669"/>
    <property type="project" value="TreeGrafter"/>
</dbReference>
<keyword evidence="7" id="KW-0012">Acyltransferase</keyword>
<dbReference type="GO" id="GO:0004315">
    <property type="term" value="F:3-oxoacyl-[acyl-carrier-protein] synthase activity"/>
    <property type="evidence" value="ECO:0007669"/>
    <property type="project" value="InterPro"/>
</dbReference>
<dbReference type="SUPFAM" id="SSF51735">
    <property type="entry name" value="NAD(P)-binding Rossmann-fold domains"/>
    <property type="match status" value="2"/>
</dbReference>
<dbReference type="Pfam" id="PF02801">
    <property type="entry name" value="Ketoacyl-synt_C"/>
    <property type="match status" value="1"/>
</dbReference>
<dbReference type="CDD" id="cd00833">
    <property type="entry name" value="PKS"/>
    <property type="match status" value="1"/>
</dbReference>
<evidence type="ECO:0000256" key="4">
    <source>
        <dbReference type="ARBA" id="ARBA00022857"/>
    </source>
</evidence>
<evidence type="ECO:0000256" key="2">
    <source>
        <dbReference type="ARBA" id="ARBA00022553"/>
    </source>
</evidence>
<dbReference type="Gene3D" id="3.40.366.10">
    <property type="entry name" value="Malonyl-Coenzyme A Acyl Carrier Protein, domain 2"/>
    <property type="match status" value="1"/>
</dbReference>
<dbReference type="SMART" id="SM00822">
    <property type="entry name" value="PKS_KR"/>
    <property type="match status" value="1"/>
</dbReference>
<dbReference type="PANTHER" id="PTHR43775:SF29">
    <property type="entry name" value="ASPERFURANONE POLYKETIDE SYNTHASE AFOG-RELATED"/>
    <property type="match status" value="1"/>
</dbReference>
<feature type="active site" description="Proton acceptor; for dehydratase activity" evidence="8">
    <location>
        <position position="1008"/>
    </location>
</feature>
<keyword evidence="6" id="KW-0511">Multifunctional enzyme</keyword>
<feature type="region of interest" description="C-terminal hotdog fold" evidence="8">
    <location>
        <begin position="1142"/>
        <end position="1300"/>
    </location>
</feature>
<feature type="active site" description="Proton donor; for dehydratase activity" evidence="8">
    <location>
        <position position="1211"/>
    </location>
</feature>
<dbReference type="Pfam" id="PF23297">
    <property type="entry name" value="ACP_SdgA_C"/>
    <property type="match status" value="1"/>
</dbReference>
<dbReference type="InterPro" id="IPR049900">
    <property type="entry name" value="PKS_mFAS_DH"/>
</dbReference>
<dbReference type="Gene3D" id="3.40.50.720">
    <property type="entry name" value="NAD(P)-binding Rossmann-like Domain"/>
    <property type="match status" value="1"/>
</dbReference>
<evidence type="ECO:0000259" key="12">
    <source>
        <dbReference type="PROSITE" id="PS52019"/>
    </source>
</evidence>
<dbReference type="InterPro" id="IPR014030">
    <property type="entry name" value="Ketoacyl_synth_N"/>
</dbReference>
<dbReference type="Proteomes" id="UP000319160">
    <property type="component" value="Unassembled WGS sequence"/>
</dbReference>
<keyword evidence="14" id="KW-1185">Reference proteome</keyword>
<dbReference type="InterPro" id="IPR011032">
    <property type="entry name" value="GroES-like_sf"/>
</dbReference>
<dbReference type="GO" id="GO:0031177">
    <property type="term" value="F:phosphopantetheine binding"/>
    <property type="evidence" value="ECO:0007669"/>
    <property type="project" value="InterPro"/>
</dbReference>